<evidence type="ECO:0000313" key="1">
    <source>
        <dbReference type="EMBL" id="KAA1081760.1"/>
    </source>
</evidence>
<keyword evidence="2" id="KW-1185">Reference proteome</keyword>
<gene>
    <name evidence="1" type="ORF">PGT21_000746</name>
</gene>
<reference evidence="1 2" key="1">
    <citation type="submission" date="2019-05" db="EMBL/GenBank/DDBJ databases">
        <title>Emergence of the Ug99 lineage of the wheat stem rust pathogen through somatic hybridization.</title>
        <authorList>
            <person name="Li F."/>
            <person name="Upadhyaya N.M."/>
            <person name="Sperschneider J."/>
            <person name="Matny O."/>
            <person name="Nguyen-Phuc H."/>
            <person name="Mago R."/>
            <person name="Raley C."/>
            <person name="Miller M.E."/>
            <person name="Silverstein K.A.T."/>
            <person name="Henningsen E."/>
            <person name="Hirsch C.D."/>
            <person name="Visser B."/>
            <person name="Pretorius Z.A."/>
            <person name="Steffenson B.J."/>
            <person name="Schwessinger B."/>
            <person name="Dodds P.N."/>
            <person name="Figueroa M."/>
        </authorList>
    </citation>
    <scope>NUCLEOTIDE SEQUENCE [LARGE SCALE GENOMIC DNA]</scope>
    <source>
        <strain evidence="1">21-0</strain>
    </source>
</reference>
<accession>A0A5B0N0U8</accession>
<protein>
    <submittedName>
        <fullName evidence="1">Uncharacterized protein</fullName>
    </submittedName>
</protein>
<evidence type="ECO:0000313" key="2">
    <source>
        <dbReference type="Proteomes" id="UP000324748"/>
    </source>
</evidence>
<dbReference type="Proteomes" id="UP000324748">
    <property type="component" value="Unassembled WGS sequence"/>
</dbReference>
<dbReference type="AlphaFoldDB" id="A0A5B0N0U8"/>
<dbReference type="EMBL" id="VSWC01000126">
    <property type="protein sequence ID" value="KAA1081760.1"/>
    <property type="molecule type" value="Genomic_DNA"/>
</dbReference>
<proteinExistence type="predicted"/>
<name>A0A5B0N0U8_PUCGR</name>
<sequence length="156" mass="17565">MPTQQLFEAIWELVFPIFIYSCCANSLTGLATPVPSAKGHPLFFSNQTHFRRLTAINLVVPWPNESTPPIFKYAVVRAAKRGKTLDKIILCWAVLSAKIPCVDGQTCHEENPSCVCDPSTYQTQRPGLSNWSLKILEYILPPWSTEKPTVYLDENP</sequence>
<comment type="caution">
    <text evidence="1">The sequence shown here is derived from an EMBL/GenBank/DDBJ whole genome shotgun (WGS) entry which is preliminary data.</text>
</comment>
<organism evidence="1 2">
    <name type="scientific">Puccinia graminis f. sp. tritici</name>
    <dbReference type="NCBI Taxonomy" id="56615"/>
    <lineage>
        <taxon>Eukaryota</taxon>
        <taxon>Fungi</taxon>
        <taxon>Dikarya</taxon>
        <taxon>Basidiomycota</taxon>
        <taxon>Pucciniomycotina</taxon>
        <taxon>Pucciniomycetes</taxon>
        <taxon>Pucciniales</taxon>
        <taxon>Pucciniaceae</taxon>
        <taxon>Puccinia</taxon>
    </lineage>
</organism>